<evidence type="ECO:0000313" key="2">
    <source>
        <dbReference type="Proteomes" id="UP000265515"/>
    </source>
</evidence>
<dbReference type="Proteomes" id="UP000265515">
    <property type="component" value="Unassembled WGS sequence"/>
</dbReference>
<dbReference type="Gramene" id="GBG78630">
    <property type="protein sequence ID" value="GBG78630"/>
    <property type="gene ID" value="CBR_g27855"/>
</dbReference>
<evidence type="ECO:0000313" key="1">
    <source>
        <dbReference type="EMBL" id="GBG78630.1"/>
    </source>
</evidence>
<proteinExistence type="predicted"/>
<gene>
    <name evidence="1" type="ORF">CBR_g27855</name>
</gene>
<comment type="caution">
    <text evidence="1">The sequence shown here is derived from an EMBL/GenBank/DDBJ whole genome shotgun (WGS) entry which is preliminary data.</text>
</comment>
<dbReference type="EMBL" id="BFEA01000299">
    <property type="protein sequence ID" value="GBG78630.1"/>
    <property type="molecule type" value="Genomic_DNA"/>
</dbReference>
<sequence length="71" mass="7371">MLEDWAMLGEDGVDAVAEVTAADEVEADVAATAAVAAAAATARWEVLAWRGGMWRCRCGRGGGGEVIYSIN</sequence>
<dbReference type="AlphaFoldDB" id="A0A388L8J0"/>
<accession>A0A388L8J0</accession>
<reference evidence="1 2" key="1">
    <citation type="journal article" date="2018" name="Cell">
        <title>The Chara Genome: Secondary Complexity and Implications for Plant Terrestrialization.</title>
        <authorList>
            <person name="Nishiyama T."/>
            <person name="Sakayama H."/>
            <person name="Vries J.D."/>
            <person name="Buschmann H."/>
            <person name="Saint-Marcoux D."/>
            <person name="Ullrich K.K."/>
            <person name="Haas F.B."/>
            <person name="Vanderstraeten L."/>
            <person name="Becker D."/>
            <person name="Lang D."/>
            <person name="Vosolsobe S."/>
            <person name="Rombauts S."/>
            <person name="Wilhelmsson P.K.I."/>
            <person name="Janitza P."/>
            <person name="Kern R."/>
            <person name="Heyl A."/>
            <person name="Rumpler F."/>
            <person name="Villalobos L.I.A.C."/>
            <person name="Clay J.M."/>
            <person name="Skokan R."/>
            <person name="Toyoda A."/>
            <person name="Suzuki Y."/>
            <person name="Kagoshima H."/>
            <person name="Schijlen E."/>
            <person name="Tajeshwar N."/>
            <person name="Catarino B."/>
            <person name="Hetherington A.J."/>
            <person name="Saltykova A."/>
            <person name="Bonnot C."/>
            <person name="Breuninger H."/>
            <person name="Symeonidi A."/>
            <person name="Radhakrishnan G.V."/>
            <person name="Van Nieuwerburgh F."/>
            <person name="Deforce D."/>
            <person name="Chang C."/>
            <person name="Karol K.G."/>
            <person name="Hedrich R."/>
            <person name="Ulvskov P."/>
            <person name="Glockner G."/>
            <person name="Delwiche C.F."/>
            <person name="Petrasek J."/>
            <person name="Van de Peer Y."/>
            <person name="Friml J."/>
            <person name="Beilby M."/>
            <person name="Dolan L."/>
            <person name="Kohara Y."/>
            <person name="Sugano S."/>
            <person name="Fujiyama A."/>
            <person name="Delaux P.-M."/>
            <person name="Quint M."/>
            <person name="TheiBen G."/>
            <person name="Hagemann M."/>
            <person name="Harholt J."/>
            <person name="Dunand C."/>
            <person name="Zachgo S."/>
            <person name="Langdale J."/>
            <person name="Maumus F."/>
            <person name="Straeten D.V.D."/>
            <person name="Gould S.B."/>
            <person name="Rensing S.A."/>
        </authorList>
    </citation>
    <scope>NUCLEOTIDE SEQUENCE [LARGE SCALE GENOMIC DNA]</scope>
    <source>
        <strain evidence="1 2">S276</strain>
    </source>
</reference>
<organism evidence="1 2">
    <name type="scientific">Chara braunii</name>
    <name type="common">Braun's stonewort</name>
    <dbReference type="NCBI Taxonomy" id="69332"/>
    <lineage>
        <taxon>Eukaryota</taxon>
        <taxon>Viridiplantae</taxon>
        <taxon>Streptophyta</taxon>
        <taxon>Charophyceae</taxon>
        <taxon>Charales</taxon>
        <taxon>Characeae</taxon>
        <taxon>Chara</taxon>
    </lineage>
</organism>
<protein>
    <submittedName>
        <fullName evidence="1">Uncharacterized protein</fullName>
    </submittedName>
</protein>
<keyword evidence="2" id="KW-1185">Reference proteome</keyword>
<name>A0A388L8J0_CHABU</name>